<protein>
    <submittedName>
        <fullName evidence="2">Uncharacterized protein</fullName>
    </submittedName>
</protein>
<proteinExistence type="predicted"/>
<evidence type="ECO:0000256" key="1">
    <source>
        <dbReference type="SAM" id="MobiDB-lite"/>
    </source>
</evidence>
<name>A0AAN9TXE5_9HEMI</name>
<accession>A0AAN9TXE5</accession>
<dbReference type="Proteomes" id="UP001367676">
    <property type="component" value="Unassembled WGS sequence"/>
</dbReference>
<comment type="caution">
    <text evidence="2">The sequence shown here is derived from an EMBL/GenBank/DDBJ whole genome shotgun (WGS) entry which is preliminary data.</text>
</comment>
<gene>
    <name evidence="2" type="ORF">V9T40_006107</name>
</gene>
<reference evidence="2 3" key="1">
    <citation type="submission" date="2024-03" db="EMBL/GenBank/DDBJ databases">
        <title>Adaptation during the transition from Ophiocordyceps entomopathogen to insect associate is accompanied by gene loss and intensified selection.</title>
        <authorList>
            <person name="Ward C.M."/>
            <person name="Onetto C.A."/>
            <person name="Borneman A.R."/>
        </authorList>
    </citation>
    <scope>NUCLEOTIDE SEQUENCE [LARGE SCALE GENOMIC DNA]</scope>
    <source>
        <strain evidence="2">AWRI1</strain>
        <tissue evidence="2">Single Adult Female</tissue>
    </source>
</reference>
<organism evidence="2 3">
    <name type="scientific">Parthenolecanium corni</name>
    <dbReference type="NCBI Taxonomy" id="536013"/>
    <lineage>
        <taxon>Eukaryota</taxon>
        <taxon>Metazoa</taxon>
        <taxon>Ecdysozoa</taxon>
        <taxon>Arthropoda</taxon>
        <taxon>Hexapoda</taxon>
        <taxon>Insecta</taxon>
        <taxon>Pterygota</taxon>
        <taxon>Neoptera</taxon>
        <taxon>Paraneoptera</taxon>
        <taxon>Hemiptera</taxon>
        <taxon>Sternorrhyncha</taxon>
        <taxon>Coccoidea</taxon>
        <taxon>Coccidae</taxon>
        <taxon>Parthenolecanium</taxon>
    </lineage>
</organism>
<evidence type="ECO:0000313" key="3">
    <source>
        <dbReference type="Proteomes" id="UP001367676"/>
    </source>
</evidence>
<evidence type="ECO:0000313" key="2">
    <source>
        <dbReference type="EMBL" id="KAK7604921.1"/>
    </source>
</evidence>
<keyword evidence="3" id="KW-1185">Reference proteome</keyword>
<dbReference type="AlphaFoldDB" id="A0AAN9TXE5"/>
<sequence length="112" mass="12745">MNHGMNPDSKKPLTNSKVPMKGGTKMKERWSVRHLWLRAYEVVSYPRPSTPLLPPATDGRDNDCGTPLESGLWLCISKILWYHWYVCLCVMEAGDNDDDEDDNVEALGPLRL</sequence>
<feature type="region of interest" description="Disordered" evidence="1">
    <location>
        <begin position="1"/>
        <end position="25"/>
    </location>
</feature>
<dbReference type="EMBL" id="JBBCAQ010000003">
    <property type="protein sequence ID" value="KAK7604921.1"/>
    <property type="molecule type" value="Genomic_DNA"/>
</dbReference>